<keyword evidence="3" id="KW-1185">Reference proteome</keyword>
<comment type="caution">
    <text evidence="2">The sequence shown here is derived from an EMBL/GenBank/DDBJ whole genome shotgun (WGS) entry which is preliminary data.</text>
</comment>
<keyword evidence="1" id="KW-0812">Transmembrane</keyword>
<evidence type="ECO:0000313" key="3">
    <source>
        <dbReference type="Proteomes" id="UP000239156"/>
    </source>
</evidence>
<dbReference type="VEuPathDB" id="FungiDB:PSTT_04215"/>
<dbReference type="AlphaFoldDB" id="A0A2S4VSR5"/>
<keyword evidence="1" id="KW-0472">Membrane</keyword>
<keyword evidence="1" id="KW-1133">Transmembrane helix</keyword>
<sequence length="79" mass="9050">MATPPTMNGIWTCLLEMFLMLEQGRKYRICDGEDWSQRRLGLMLSYAYRLSAGGVLMLCIIIFHILTNRKSGHERVNAG</sequence>
<feature type="transmembrane region" description="Helical" evidence="1">
    <location>
        <begin position="46"/>
        <end position="66"/>
    </location>
</feature>
<protein>
    <submittedName>
        <fullName evidence="2">Uncharacterized protein</fullName>
    </submittedName>
</protein>
<name>A0A2S4VSR5_9BASI</name>
<evidence type="ECO:0000256" key="1">
    <source>
        <dbReference type="SAM" id="Phobius"/>
    </source>
</evidence>
<accession>A0A2S4VSR5</accession>
<reference evidence="2" key="1">
    <citation type="submission" date="2017-12" db="EMBL/GenBank/DDBJ databases">
        <title>Gene loss provides genomic basis for host adaptation in cereal stripe rust fungi.</title>
        <authorList>
            <person name="Xia C."/>
        </authorList>
    </citation>
    <scope>NUCLEOTIDE SEQUENCE [LARGE SCALE GENOMIC DNA]</scope>
    <source>
        <strain evidence="2">93-210</strain>
    </source>
</reference>
<gene>
    <name evidence="2" type="ORF">PSTT_04215</name>
</gene>
<organism evidence="2 3">
    <name type="scientific">Puccinia striiformis</name>
    <dbReference type="NCBI Taxonomy" id="27350"/>
    <lineage>
        <taxon>Eukaryota</taxon>
        <taxon>Fungi</taxon>
        <taxon>Dikarya</taxon>
        <taxon>Basidiomycota</taxon>
        <taxon>Pucciniomycotina</taxon>
        <taxon>Pucciniomycetes</taxon>
        <taxon>Pucciniales</taxon>
        <taxon>Pucciniaceae</taxon>
        <taxon>Puccinia</taxon>
    </lineage>
</organism>
<dbReference type="EMBL" id="PKSL01000030">
    <property type="protein sequence ID" value="POW12581.1"/>
    <property type="molecule type" value="Genomic_DNA"/>
</dbReference>
<evidence type="ECO:0000313" key="2">
    <source>
        <dbReference type="EMBL" id="POW12581.1"/>
    </source>
</evidence>
<dbReference type="Proteomes" id="UP000239156">
    <property type="component" value="Unassembled WGS sequence"/>
</dbReference>
<proteinExistence type="predicted"/>